<evidence type="ECO:0000313" key="2">
    <source>
        <dbReference type="EnsemblPlants" id="PGSC0003DMT400068665"/>
    </source>
</evidence>
<reference evidence="2" key="2">
    <citation type="submission" date="2015-06" db="UniProtKB">
        <authorList>
            <consortium name="EnsemblPlants"/>
        </authorList>
    </citation>
    <scope>IDENTIFICATION</scope>
    <source>
        <strain evidence="2">DM1-3 516 R44</strain>
    </source>
</reference>
<sequence length="113" mass="12880">MNRLRHYIGEHVISQISKRERTEEAIMDVIKSQQISSRPIEKVIVHPLVLLSIVDHYNRVARDTRKCVVGVLLGTSFKGTVDVTNSYAGIIVPNPFQICSNFCFMGFLIFLLF</sequence>
<dbReference type="EnsemblPlants" id="PGSC0003DMT400068670">
    <property type="protein sequence ID" value="PGSC0003DMT400068670"/>
    <property type="gene ID" value="PGSC0003DMG400026700"/>
</dbReference>
<name>M1CJB9_SOLTU</name>
<keyword evidence="3" id="KW-1185">Reference proteome</keyword>
<dbReference type="PANTHER" id="PTHR10540:SF7">
    <property type="entry name" value="26S PROTEASOME NON-ATPASE REGULATORY SUBUNIT 7"/>
    <property type="match status" value="1"/>
</dbReference>
<dbReference type="EnsemblPlants" id="PGSC0003DMT400068665">
    <property type="protein sequence ID" value="PGSC0003DMT400068665"/>
    <property type="gene ID" value="PGSC0003DMG400026700"/>
</dbReference>
<dbReference type="Pfam" id="PF01398">
    <property type="entry name" value="JAB"/>
    <property type="match status" value="1"/>
</dbReference>
<feature type="domain" description="JAB1/MPN/MOV34 metalloenzyme" evidence="1">
    <location>
        <begin position="40"/>
        <end position="88"/>
    </location>
</feature>
<evidence type="ECO:0000313" key="3">
    <source>
        <dbReference type="Proteomes" id="UP000011115"/>
    </source>
</evidence>
<dbReference type="Gramene" id="PGSC0003DMT400068665">
    <property type="protein sequence ID" value="PGSC0003DMT400068665"/>
    <property type="gene ID" value="PGSC0003DMG400026700"/>
</dbReference>
<dbReference type="InterPro" id="IPR000555">
    <property type="entry name" value="JAMM/MPN+_dom"/>
</dbReference>
<proteinExistence type="predicted"/>
<dbReference type="OrthoDB" id="1905920at2759"/>
<gene>
    <name evidence="2" type="primary">LOC102578164</name>
</gene>
<dbReference type="AlphaFoldDB" id="M1CJB9"/>
<dbReference type="Gramene" id="PGSC0003DMT400068670">
    <property type="protein sequence ID" value="PGSC0003DMT400068670"/>
    <property type="gene ID" value="PGSC0003DMG400026700"/>
</dbReference>
<dbReference type="GO" id="GO:0008237">
    <property type="term" value="F:metallopeptidase activity"/>
    <property type="evidence" value="ECO:0007669"/>
    <property type="project" value="InterPro"/>
</dbReference>
<accession>M1CJB9</accession>
<evidence type="ECO:0000259" key="1">
    <source>
        <dbReference type="Pfam" id="PF01398"/>
    </source>
</evidence>
<dbReference type="Gramene" id="PGSC0003DMT400068666">
    <property type="protein sequence ID" value="PGSC0003DMT400068666"/>
    <property type="gene ID" value="PGSC0003DMG400026700"/>
</dbReference>
<organism evidence="2 3">
    <name type="scientific">Solanum tuberosum</name>
    <name type="common">Potato</name>
    <dbReference type="NCBI Taxonomy" id="4113"/>
    <lineage>
        <taxon>Eukaryota</taxon>
        <taxon>Viridiplantae</taxon>
        <taxon>Streptophyta</taxon>
        <taxon>Embryophyta</taxon>
        <taxon>Tracheophyta</taxon>
        <taxon>Spermatophyta</taxon>
        <taxon>Magnoliopsida</taxon>
        <taxon>eudicotyledons</taxon>
        <taxon>Gunneridae</taxon>
        <taxon>Pentapetalae</taxon>
        <taxon>asterids</taxon>
        <taxon>lamiids</taxon>
        <taxon>Solanales</taxon>
        <taxon>Solanaceae</taxon>
        <taxon>Solanoideae</taxon>
        <taxon>Solaneae</taxon>
        <taxon>Solanum</taxon>
    </lineage>
</organism>
<dbReference type="ExpressionAtlas" id="M1CJB9">
    <property type="expression patterns" value="baseline"/>
</dbReference>
<reference evidence="3" key="1">
    <citation type="journal article" date="2011" name="Nature">
        <title>Genome sequence and analysis of the tuber crop potato.</title>
        <authorList>
            <consortium name="The Potato Genome Sequencing Consortium"/>
        </authorList>
    </citation>
    <scope>NUCLEOTIDE SEQUENCE [LARGE SCALE GENOMIC DNA]</scope>
    <source>
        <strain evidence="3">cv. DM1-3 516 R44</strain>
    </source>
</reference>
<dbReference type="Proteomes" id="UP000011115">
    <property type="component" value="Unassembled WGS sequence"/>
</dbReference>
<dbReference type="EnsemblPlants" id="PGSC0003DMT400068666">
    <property type="protein sequence ID" value="PGSC0003DMT400068666"/>
    <property type="gene ID" value="PGSC0003DMG400026700"/>
</dbReference>
<dbReference type="Gene3D" id="3.40.140.10">
    <property type="entry name" value="Cytidine Deaminase, domain 2"/>
    <property type="match status" value="1"/>
</dbReference>
<dbReference type="HOGENOM" id="CLU_2137953_0_0_1"/>
<dbReference type="PANTHER" id="PTHR10540">
    <property type="entry name" value="EUKARYOTIC TRANSLATION INITIATION FACTOR 3 SUBUNIT F-RELATED"/>
    <property type="match status" value="1"/>
</dbReference>
<protein>
    <submittedName>
        <fullName evidence="2">Hydroxymethylglutaryl-CoA lyase, mitochondrial</fullName>
    </submittedName>
</protein>